<dbReference type="SUPFAM" id="SSF48452">
    <property type="entry name" value="TPR-like"/>
    <property type="match status" value="2"/>
</dbReference>
<dbReference type="CDD" id="cd15831">
    <property type="entry name" value="BTAD"/>
    <property type="match status" value="1"/>
</dbReference>
<keyword evidence="4 7" id="KW-0238">DNA-binding</keyword>
<dbReference type="InterPro" id="IPR011990">
    <property type="entry name" value="TPR-like_helical_dom_sf"/>
</dbReference>
<dbReference type="Pfam" id="PF13424">
    <property type="entry name" value="TPR_12"/>
    <property type="match status" value="2"/>
</dbReference>
<dbReference type="PRINTS" id="PR00364">
    <property type="entry name" value="DISEASERSIST"/>
</dbReference>
<accession>A0ABU2XJM2</accession>
<keyword evidence="11" id="KW-1185">Reference proteome</keyword>
<gene>
    <name evidence="10" type="ORF">RND15_25940</name>
</gene>
<dbReference type="InterPro" id="IPR001867">
    <property type="entry name" value="OmpR/PhoB-type_DNA-bd"/>
</dbReference>
<evidence type="ECO:0000256" key="2">
    <source>
        <dbReference type="ARBA" id="ARBA00023012"/>
    </source>
</evidence>
<evidence type="ECO:0000256" key="8">
    <source>
        <dbReference type="SAM" id="MobiDB-lite"/>
    </source>
</evidence>
<evidence type="ECO:0000256" key="3">
    <source>
        <dbReference type="ARBA" id="ARBA00023015"/>
    </source>
</evidence>
<dbReference type="InterPro" id="IPR027417">
    <property type="entry name" value="P-loop_NTPase"/>
</dbReference>
<organism evidence="10 11">
    <name type="scientific">Streptomyces lonegramiae</name>
    <dbReference type="NCBI Taxonomy" id="3075524"/>
    <lineage>
        <taxon>Bacteria</taxon>
        <taxon>Bacillati</taxon>
        <taxon>Actinomycetota</taxon>
        <taxon>Actinomycetes</taxon>
        <taxon>Kitasatosporales</taxon>
        <taxon>Streptomycetaceae</taxon>
        <taxon>Streptomyces</taxon>
    </lineage>
</organism>
<feature type="DNA-binding region" description="OmpR/PhoB-type" evidence="7">
    <location>
        <begin position="1"/>
        <end position="95"/>
    </location>
</feature>
<comment type="similarity">
    <text evidence="1">Belongs to the AfsR/DnrI/RedD regulatory family.</text>
</comment>
<feature type="domain" description="OmpR/PhoB-type" evidence="9">
    <location>
        <begin position="1"/>
        <end position="95"/>
    </location>
</feature>
<dbReference type="PROSITE" id="PS51755">
    <property type="entry name" value="OMPR_PHOB"/>
    <property type="match status" value="1"/>
</dbReference>
<evidence type="ECO:0000259" key="9">
    <source>
        <dbReference type="PROSITE" id="PS51755"/>
    </source>
</evidence>
<dbReference type="InterPro" id="IPR051677">
    <property type="entry name" value="AfsR-DnrI-RedD_regulator"/>
</dbReference>
<evidence type="ECO:0000256" key="4">
    <source>
        <dbReference type="ARBA" id="ARBA00023125"/>
    </source>
</evidence>
<reference evidence="10" key="1">
    <citation type="submission" date="2024-05" db="EMBL/GenBank/DDBJ databases">
        <title>30 novel species of actinomycetes from the DSMZ collection.</title>
        <authorList>
            <person name="Nouioui I."/>
        </authorList>
    </citation>
    <scope>NUCLEOTIDE SEQUENCE</scope>
    <source>
        <strain evidence="10">DSM 41529</strain>
    </source>
</reference>
<evidence type="ECO:0000256" key="1">
    <source>
        <dbReference type="ARBA" id="ARBA00005820"/>
    </source>
</evidence>
<dbReference type="PROSITE" id="PS50005">
    <property type="entry name" value="TPR"/>
    <property type="match status" value="2"/>
</dbReference>
<name>A0ABU2XJM2_9ACTN</name>
<evidence type="ECO:0000256" key="6">
    <source>
        <dbReference type="PROSITE-ProRule" id="PRU00339"/>
    </source>
</evidence>
<keyword evidence="3" id="KW-0805">Transcription regulation</keyword>
<dbReference type="EMBL" id="JAVRFD010000013">
    <property type="protein sequence ID" value="MDT0546128.1"/>
    <property type="molecule type" value="Genomic_DNA"/>
</dbReference>
<dbReference type="SMART" id="SM00862">
    <property type="entry name" value="Trans_reg_C"/>
    <property type="match status" value="1"/>
</dbReference>
<keyword evidence="5" id="KW-0804">Transcription</keyword>
<dbReference type="SUPFAM" id="SSF52540">
    <property type="entry name" value="P-loop containing nucleoside triphosphate hydrolases"/>
    <property type="match status" value="1"/>
</dbReference>
<sequence length="944" mass="102546">MPVEFRVLGDVGAYLDGRALDLGHAQQRSVLAVLLVEARRTVSVEQIVHRIWGDDAPQRAKSTLYSYMSRLRGALAEAGEECRIARRSGGYALLVDPEAVDLHRFRALVEQARAAGEPSVAAPLFDQALGSWQGDFCASCDTPWIGSVREGLQQERLAALLDRGDAQLLLGRHQELLTELFALVEEQPLNERLAGHIMLALYRSGRAAEALTHYEGLRRRLAEELGVDPGPQLRLLHQRILTSDPELTSPAPTPTPAPAPARSARHPVPAHLPAPPARFTGRAHELDQLARFLGGGSGHDGPLMMAAITGPGGIGKTWLALQWAHHRLPDFPDGQLYVNLRGFDPSAEPVPVAAAIRGLLDALGADPAAIPSDVEGQAGLYRSLVAGKRLLVLLDNARDSDQVRPLLPGSPTCTVLITSRHRLTGLAATHGVRALGLDVLSEAEARTLLTRHLGDHRVAAEPAAVHTLLNHCGGLPLAVSILSARAAAHPDLPLSAHAEEVEEAATRLDALDTGDVAADLRAVFSSSYRALGSDAAETLSLLGLAPGPDISVPAVASLTGLPAPRAREHLRTLQAAHLLQQHSPQRHRMHDLVRLYAAEQAESLPTAHRQSARLRLLDFCVHTAGAAAGLLDPHRDRIPLPDPRPGVTLQEFTDEESALTWFTTEHPFLLGALDLARAFGFDSHVWLLAQALEPFFDYRGHWRDWADAQHSALLAAQRLGDPSWQAGAHRGLGAVHTQIRRLDDGHTHFQHALDLYRDSGEPLGEAHAHRGLSWVFVEQDRLREALVHNEQALSIYRRTDHPTGRAKSLNNAGWLHAMLGEYEHTLDYCTEAIELNQKSGNRHAEAGAWDSLGYAHHHLGRHTEAVTCYQRALDLVREFGDRCGEVEVLGHLGDSHAARGAPDAARSVWQLALKIADEIDLSTAAELREKLGACAEDGPGELRR</sequence>
<proteinExistence type="inferred from homology"/>
<keyword evidence="6" id="KW-0802">TPR repeat</keyword>
<feature type="repeat" description="TPR" evidence="6">
    <location>
        <begin position="806"/>
        <end position="839"/>
    </location>
</feature>
<dbReference type="Pfam" id="PF03704">
    <property type="entry name" value="BTAD"/>
    <property type="match status" value="1"/>
</dbReference>
<evidence type="ECO:0000313" key="10">
    <source>
        <dbReference type="EMBL" id="MDT0546128.1"/>
    </source>
</evidence>
<dbReference type="Pfam" id="PF00486">
    <property type="entry name" value="Trans_reg_C"/>
    <property type="match status" value="1"/>
</dbReference>
<keyword evidence="2" id="KW-0902">Two-component regulatory system</keyword>
<dbReference type="Gene3D" id="3.40.50.300">
    <property type="entry name" value="P-loop containing nucleotide triphosphate hydrolases"/>
    <property type="match status" value="1"/>
</dbReference>
<dbReference type="InterPro" id="IPR016032">
    <property type="entry name" value="Sig_transdc_resp-reg_C-effctor"/>
</dbReference>
<dbReference type="SUPFAM" id="SSF46894">
    <property type="entry name" value="C-terminal effector domain of the bipartite response regulators"/>
    <property type="match status" value="1"/>
</dbReference>
<evidence type="ECO:0000313" key="11">
    <source>
        <dbReference type="Proteomes" id="UP001180754"/>
    </source>
</evidence>
<dbReference type="InterPro" id="IPR019734">
    <property type="entry name" value="TPR_rpt"/>
</dbReference>
<dbReference type="Gene3D" id="1.25.40.10">
    <property type="entry name" value="Tetratricopeptide repeat domain"/>
    <property type="match status" value="2"/>
</dbReference>
<feature type="repeat" description="TPR" evidence="6">
    <location>
        <begin position="846"/>
        <end position="879"/>
    </location>
</feature>
<dbReference type="InterPro" id="IPR036388">
    <property type="entry name" value="WH-like_DNA-bd_sf"/>
</dbReference>
<dbReference type="Gene3D" id="1.10.10.10">
    <property type="entry name" value="Winged helix-like DNA-binding domain superfamily/Winged helix DNA-binding domain"/>
    <property type="match status" value="1"/>
</dbReference>
<dbReference type="SMART" id="SM01043">
    <property type="entry name" value="BTAD"/>
    <property type="match status" value="1"/>
</dbReference>
<dbReference type="Proteomes" id="UP001180754">
    <property type="component" value="Unassembled WGS sequence"/>
</dbReference>
<dbReference type="InterPro" id="IPR005158">
    <property type="entry name" value="BTAD"/>
</dbReference>
<dbReference type="PANTHER" id="PTHR35807:SF1">
    <property type="entry name" value="TRANSCRIPTIONAL REGULATOR REDD"/>
    <property type="match status" value="1"/>
</dbReference>
<comment type="caution">
    <text evidence="10">The sequence shown here is derived from an EMBL/GenBank/DDBJ whole genome shotgun (WGS) entry which is preliminary data.</text>
</comment>
<protein>
    <submittedName>
        <fullName evidence="10">BTAD domain-containing putative transcriptional regulator</fullName>
    </submittedName>
</protein>
<feature type="region of interest" description="Disordered" evidence="8">
    <location>
        <begin position="244"/>
        <end position="270"/>
    </location>
</feature>
<evidence type="ECO:0000256" key="7">
    <source>
        <dbReference type="PROSITE-ProRule" id="PRU01091"/>
    </source>
</evidence>
<dbReference type="PANTHER" id="PTHR35807">
    <property type="entry name" value="TRANSCRIPTIONAL REGULATOR REDD-RELATED"/>
    <property type="match status" value="1"/>
</dbReference>
<dbReference type="SMART" id="SM00028">
    <property type="entry name" value="TPR"/>
    <property type="match status" value="5"/>
</dbReference>
<evidence type="ECO:0000256" key="5">
    <source>
        <dbReference type="ARBA" id="ARBA00023163"/>
    </source>
</evidence>
<dbReference type="RefSeq" id="WP_311726619.1">
    <property type="nucleotide sequence ID" value="NZ_JAVRFD010000013.1"/>
</dbReference>
<feature type="compositionally biased region" description="Low complexity" evidence="8">
    <location>
        <begin position="260"/>
        <end position="269"/>
    </location>
</feature>